<dbReference type="PROSITE" id="PS51785">
    <property type="entry name" value="EXOI_C"/>
    <property type="match status" value="1"/>
</dbReference>
<feature type="binding site" evidence="14">
    <location>
        <position position="12"/>
    </location>
    <ligand>
        <name>substrate</name>
    </ligand>
</feature>
<dbReference type="Pfam" id="PF08411">
    <property type="entry name" value="ExoI_SH3"/>
    <property type="match status" value="1"/>
</dbReference>
<evidence type="ECO:0000256" key="5">
    <source>
        <dbReference type="ARBA" id="ARBA00022723"/>
    </source>
</evidence>
<dbReference type="InterPro" id="IPR058561">
    <property type="entry name" value="Exonuc_1_C"/>
</dbReference>
<evidence type="ECO:0000256" key="9">
    <source>
        <dbReference type="ARBA" id="ARBA00022842"/>
    </source>
</evidence>
<comment type="cofactor">
    <cofactor evidence="15">
        <name>Mg(2+)</name>
        <dbReference type="ChEBI" id="CHEBI:18420"/>
    </cofactor>
    <text evidence="15">Binds 2 Mg(2+) ions per monomer.</text>
</comment>
<dbReference type="NCBIfam" id="NF008746">
    <property type="entry name" value="PRK11779.1"/>
    <property type="match status" value="1"/>
</dbReference>
<accession>A0A0R2T4Q1</accession>
<evidence type="ECO:0000256" key="4">
    <source>
        <dbReference type="ARBA" id="ARBA00022722"/>
    </source>
</evidence>
<feature type="domain" description="ExoI C-terminal" evidence="17">
    <location>
        <begin position="355"/>
        <end position="470"/>
    </location>
</feature>
<evidence type="ECO:0000256" key="10">
    <source>
        <dbReference type="ARBA" id="ARBA00023125"/>
    </source>
</evidence>
<dbReference type="InterPro" id="IPR013520">
    <property type="entry name" value="Ribonucl_H"/>
</dbReference>
<dbReference type="CDD" id="cd06138">
    <property type="entry name" value="ExoI_N"/>
    <property type="match status" value="1"/>
</dbReference>
<dbReference type="Gene3D" id="3.30.1520.20">
    <property type="entry name" value="Exonuclease ExoI, domain 2"/>
    <property type="match status" value="1"/>
</dbReference>
<feature type="binding site" evidence="14">
    <location>
        <position position="160"/>
    </location>
    <ligand>
        <name>substrate</name>
    </ligand>
</feature>
<evidence type="ECO:0000256" key="15">
    <source>
        <dbReference type="PIRSR" id="PIRSR000977-2"/>
    </source>
</evidence>
<evidence type="ECO:0000259" key="17">
    <source>
        <dbReference type="PROSITE" id="PS51785"/>
    </source>
</evidence>
<keyword evidence="8 13" id="KW-0269">Exonuclease</keyword>
<protein>
    <recommendedName>
        <fullName evidence="3 13">Exodeoxyribonuclease I</fullName>
        <ecNumber evidence="2 13">3.1.11.1</ecNumber>
    </recommendedName>
</protein>
<keyword evidence="6 13" id="KW-0227">DNA damage</keyword>
<dbReference type="InterPro" id="IPR034747">
    <property type="entry name" value="EXOI_SH3"/>
</dbReference>
<feature type="domain" description="ExoI SH3-like" evidence="16">
    <location>
        <begin position="197"/>
        <end position="351"/>
    </location>
</feature>
<evidence type="ECO:0000256" key="12">
    <source>
        <dbReference type="ARBA" id="ARBA00046792"/>
    </source>
</evidence>
<name>A0A0R2T4Q1_9GAMM</name>
<dbReference type="InterPro" id="IPR023607">
    <property type="entry name" value="Exodeoxyribonuclease_I"/>
</dbReference>
<dbReference type="Pfam" id="PF00929">
    <property type="entry name" value="RNase_T"/>
    <property type="match status" value="1"/>
</dbReference>
<dbReference type="InterPro" id="IPR013620">
    <property type="entry name" value="Exonuc_1_SH3"/>
</dbReference>
<evidence type="ECO:0000256" key="14">
    <source>
        <dbReference type="PIRSR" id="PIRSR000977-1"/>
    </source>
</evidence>
<reference evidence="18 19" key="1">
    <citation type="submission" date="2015-10" db="EMBL/GenBank/DDBJ databases">
        <title>Metagenome-Assembled Genomes uncover a global brackish microbiome.</title>
        <authorList>
            <person name="Hugerth L.W."/>
            <person name="Larsson J."/>
            <person name="Alneberg J."/>
            <person name="Lindh M.V."/>
            <person name="Legrand C."/>
            <person name="Pinhassi J."/>
            <person name="Andersson A.F."/>
        </authorList>
    </citation>
    <scope>NUCLEOTIDE SEQUENCE [LARGE SCALE GENOMIC DNA]</scope>
    <source>
        <strain evidence="18">BACL22 MAG-120619-bin3</strain>
    </source>
</reference>
<comment type="subunit">
    <text evidence="12">Monomer. Interacts with ssb (via C-terminus); this interaction stimulates the exonuclease activity by recruiting the enzyme to its substrate.</text>
</comment>
<dbReference type="GO" id="GO:0046872">
    <property type="term" value="F:metal ion binding"/>
    <property type="evidence" value="ECO:0007669"/>
    <property type="project" value="UniProtKB-KW"/>
</dbReference>
<proteinExistence type="predicted"/>
<dbReference type="Gene3D" id="3.30.420.10">
    <property type="entry name" value="Ribonuclease H-like superfamily/Ribonuclease H"/>
    <property type="match status" value="1"/>
</dbReference>
<dbReference type="Proteomes" id="UP000051242">
    <property type="component" value="Unassembled WGS sequence"/>
</dbReference>
<evidence type="ECO:0000313" key="19">
    <source>
        <dbReference type="Proteomes" id="UP000051242"/>
    </source>
</evidence>
<dbReference type="EC" id="3.1.11.1" evidence="2 13"/>
<feature type="binding site" evidence="15">
    <location>
        <position position="12"/>
    </location>
    <ligand>
        <name>Mg(2+)</name>
        <dbReference type="ChEBI" id="CHEBI:18420"/>
        <label>2</label>
    </ligand>
</feature>
<evidence type="ECO:0000256" key="11">
    <source>
        <dbReference type="ARBA" id="ARBA00023204"/>
    </source>
</evidence>
<keyword evidence="4 13" id="KW-0540">Nuclease</keyword>
<comment type="catalytic activity">
    <reaction evidence="1 13">
        <text>Exonucleolytic cleavage in the 3'- to 5'-direction to yield nucleoside 5'-phosphates.</text>
        <dbReference type="EC" id="3.1.11.1"/>
    </reaction>
</comment>
<dbReference type="GO" id="GO:0008310">
    <property type="term" value="F:single-stranded DNA 3'-5' DNA exonuclease activity"/>
    <property type="evidence" value="ECO:0007669"/>
    <property type="project" value="UniProtKB-EC"/>
</dbReference>
<dbReference type="PROSITE" id="PS51784">
    <property type="entry name" value="EXOI_SH3"/>
    <property type="match status" value="1"/>
</dbReference>
<evidence type="ECO:0000256" key="1">
    <source>
        <dbReference type="ARBA" id="ARBA00000563"/>
    </source>
</evidence>
<evidence type="ECO:0000256" key="3">
    <source>
        <dbReference type="ARBA" id="ARBA00019900"/>
    </source>
</evidence>
<dbReference type="EMBL" id="LICD01000053">
    <property type="protein sequence ID" value="KRO82036.1"/>
    <property type="molecule type" value="Genomic_DNA"/>
</dbReference>
<comment type="caution">
    <text evidence="18">The sequence shown here is derived from an EMBL/GenBank/DDBJ whole genome shotgun (WGS) entry which is preliminary data.</text>
</comment>
<dbReference type="AlphaFoldDB" id="A0A0R2T4Q1"/>
<evidence type="ECO:0000313" key="18">
    <source>
        <dbReference type="EMBL" id="KRO82036.1"/>
    </source>
</evidence>
<dbReference type="InterPro" id="IPR012337">
    <property type="entry name" value="RNaseH-like_sf"/>
</dbReference>
<evidence type="ECO:0000256" key="7">
    <source>
        <dbReference type="ARBA" id="ARBA00022801"/>
    </source>
</evidence>
<dbReference type="SUPFAM" id="SSF53098">
    <property type="entry name" value="Ribonuclease H-like"/>
    <property type="match status" value="1"/>
</dbReference>
<dbReference type="InterPro" id="IPR038649">
    <property type="entry name" value="EXOI_SH3_sf"/>
</dbReference>
<dbReference type="FunFam" id="1.20.1280.70:FF:000001">
    <property type="entry name" value="Exodeoxyribonuclease I"/>
    <property type="match status" value="1"/>
</dbReference>
<feature type="binding site" evidence="15">
    <location>
        <position position="10"/>
    </location>
    <ligand>
        <name>Mg(2+)</name>
        <dbReference type="ChEBI" id="CHEBI:18420"/>
        <label>1</label>
    </ligand>
</feature>
<keyword evidence="11 13" id="KW-0234">DNA repair</keyword>
<feature type="binding site" evidence="15">
    <location>
        <position position="181"/>
    </location>
    <ligand>
        <name>Mg(2+)</name>
        <dbReference type="ChEBI" id="CHEBI:18420"/>
        <label>2</label>
    </ligand>
</feature>
<dbReference type="GO" id="GO:0003677">
    <property type="term" value="F:DNA binding"/>
    <property type="evidence" value="ECO:0007669"/>
    <property type="project" value="UniProtKB-KW"/>
</dbReference>
<keyword evidence="9 15" id="KW-0460">Magnesium</keyword>
<dbReference type="FunFam" id="3.30.420.10:FF:000033">
    <property type="entry name" value="Exodeoxyribonuclease I"/>
    <property type="match status" value="1"/>
</dbReference>
<keyword evidence="10" id="KW-0238">DNA-binding</keyword>
<evidence type="ECO:0000256" key="2">
    <source>
        <dbReference type="ARBA" id="ARBA00012108"/>
    </source>
</evidence>
<evidence type="ECO:0000256" key="6">
    <source>
        <dbReference type="ARBA" id="ARBA00022763"/>
    </source>
</evidence>
<dbReference type="Pfam" id="PF26016">
    <property type="entry name" value="ExoI_C"/>
    <property type="match status" value="1"/>
</dbReference>
<gene>
    <name evidence="18" type="ORF">ABR85_02225</name>
</gene>
<evidence type="ECO:0000256" key="8">
    <source>
        <dbReference type="ARBA" id="ARBA00022839"/>
    </source>
</evidence>
<keyword evidence="5 15" id="KW-0479">Metal-binding</keyword>
<evidence type="ECO:0000256" key="13">
    <source>
        <dbReference type="PIRNR" id="PIRNR000977"/>
    </source>
</evidence>
<organism evidence="18 19">
    <name type="scientific">OM182 bacterium BACL3 MAG-120619-bin3</name>
    <dbReference type="NCBI Taxonomy" id="1655593"/>
    <lineage>
        <taxon>Bacteria</taxon>
        <taxon>Pseudomonadati</taxon>
        <taxon>Pseudomonadota</taxon>
        <taxon>Gammaproteobacteria</taxon>
        <taxon>OMG group</taxon>
        <taxon>OM182 clade</taxon>
    </lineage>
</organism>
<evidence type="ECO:0000259" key="16">
    <source>
        <dbReference type="PROSITE" id="PS51784"/>
    </source>
</evidence>
<dbReference type="InterPro" id="IPR036397">
    <property type="entry name" value="RNaseH_sf"/>
</dbReference>
<sequence length="474" mass="53103">MAGKSIYWYDFETFGKDAKRGRASQFAGIRTDEDLNIIGEPLLLYCKPSPDFLPEPMACYITGILPQKAAAEGLCEREFIERILAEFSEPGTCVAGYNSLRFDDEMTRQLLYRNFHDPYEREYKNGNSRWDLIDVVRLCAGVRPDGINWPLREDGSRSFRLDQLTVANGIEHGAAHDALADVIATIEMAKLLRKAQPKLYDYAYGLRSKAAVRAQFDLVTHKPVLFVSMAFPARQGCLSFVMPLCPHPTNNNAIIACDLRVDPAHWLSLSAEELATRLYKRRSELPEGEDTVPLHVIATNKCPVIAPIGVLDEALAAHYGLDNAIWKRHFEVIQAAVDAAATVTAAFGRASEGAAETDPDFMIYSGFFGDADKKLMQTVRRSAPADLGRLDIPFRDPRLKEMLFRYRARNYPETLTDDESKQWQTFCLARVNDRHARENYAAGLAEARGRGGDEVESLLNSLNAYVDSLGVEHN</sequence>
<dbReference type="Gene3D" id="1.20.1280.70">
    <property type="entry name" value="Exonuclease ExoI, domain 3"/>
    <property type="match status" value="1"/>
</dbReference>
<keyword evidence="7 13" id="KW-0378">Hydrolase</keyword>
<dbReference type="PIRSF" id="PIRSF000977">
    <property type="entry name" value="Exodeoxyribonuclease_I"/>
    <property type="match status" value="1"/>
</dbReference>
<dbReference type="GO" id="GO:0006281">
    <property type="term" value="P:DNA repair"/>
    <property type="evidence" value="ECO:0007669"/>
    <property type="project" value="UniProtKB-KW"/>
</dbReference>